<feature type="region of interest" description="Disordered" evidence="9">
    <location>
        <begin position="106"/>
        <end position="128"/>
    </location>
</feature>
<proteinExistence type="predicted"/>
<feature type="domain" description="RING-type" evidence="10">
    <location>
        <begin position="49"/>
        <end position="92"/>
    </location>
</feature>
<dbReference type="GO" id="GO:0003723">
    <property type="term" value="F:RNA binding"/>
    <property type="evidence" value="ECO:0007669"/>
    <property type="project" value="UniProtKB-KW"/>
</dbReference>
<feature type="compositionally biased region" description="Basic and acidic residues" evidence="9">
    <location>
        <begin position="838"/>
        <end position="874"/>
    </location>
</feature>
<keyword evidence="3 8" id="KW-0863">Zinc-finger</keyword>
<dbReference type="HOGENOM" id="CLU_262554_0_0_1"/>
<dbReference type="PANTHER" id="PTHR12603:SF0">
    <property type="entry name" value="CCR4-NOT TRANSCRIPTION COMPLEX SUBUNIT 4"/>
    <property type="match status" value="1"/>
</dbReference>
<accession>A0A067PBY6</accession>
<dbReference type="InterPro" id="IPR001841">
    <property type="entry name" value="Znf_RING"/>
</dbReference>
<evidence type="ECO:0000256" key="1">
    <source>
        <dbReference type="ARBA" id="ARBA00004123"/>
    </source>
</evidence>
<dbReference type="PANTHER" id="PTHR12603">
    <property type="entry name" value="CCR4-NOT TRANSCRIPTION COMPLEX RELATED"/>
    <property type="match status" value="1"/>
</dbReference>
<organism evidence="11 12">
    <name type="scientific">Pleurotus ostreatus (strain PC15)</name>
    <name type="common">Oyster mushroom</name>
    <dbReference type="NCBI Taxonomy" id="1137138"/>
    <lineage>
        <taxon>Eukaryota</taxon>
        <taxon>Fungi</taxon>
        <taxon>Dikarya</taxon>
        <taxon>Basidiomycota</taxon>
        <taxon>Agaricomycotina</taxon>
        <taxon>Agaricomycetes</taxon>
        <taxon>Agaricomycetidae</taxon>
        <taxon>Agaricales</taxon>
        <taxon>Pleurotineae</taxon>
        <taxon>Pleurotaceae</taxon>
        <taxon>Pleurotus</taxon>
    </lineage>
</organism>
<evidence type="ECO:0000259" key="10">
    <source>
        <dbReference type="PROSITE" id="PS50089"/>
    </source>
</evidence>
<dbReference type="Pfam" id="PF14570">
    <property type="entry name" value="zf-RING_4"/>
    <property type="match status" value="1"/>
</dbReference>
<feature type="region of interest" description="Disordered" evidence="9">
    <location>
        <begin position="742"/>
        <end position="874"/>
    </location>
</feature>
<dbReference type="GO" id="GO:0016567">
    <property type="term" value="P:protein ubiquitination"/>
    <property type="evidence" value="ECO:0007669"/>
    <property type="project" value="TreeGrafter"/>
</dbReference>
<evidence type="ECO:0000313" key="12">
    <source>
        <dbReference type="Proteomes" id="UP000027073"/>
    </source>
</evidence>
<dbReference type="InterPro" id="IPR039780">
    <property type="entry name" value="Mot2"/>
</dbReference>
<dbReference type="GO" id="GO:0030014">
    <property type="term" value="C:CCR4-NOT complex"/>
    <property type="evidence" value="ECO:0007669"/>
    <property type="project" value="InterPro"/>
</dbReference>
<dbReference type="OrthoDB" id="1923159at2759"/>
<dbReference type="SUPFAM" id="SSF54928">
    <property type="entry name" value="RNA-binding domain, RBD"/>
    <property type="match status" value="1"/>
</dbReference>
<evidence type="ECO:0000313" key="11">
    <source>
        <dbReference type="EMBL" id="KDQ33917.1"/>
    </source>
</evidence>
<dbReference type="CDD" id="cd16618">
    <property type="entry name" value="mRING-HC-C4C4_CNOT4"/>
    <property type="match status" value="1"/>
</dbReference>
<dbReference type="InterPro" id="IPR003954">
    <property type="entry name" value="RRM_euk-type"/>
</dbReference>
<feature type="region of interest" description="Disordered" evidence="9">
    <location>
        <begin position="912"/>
        <end position="1019"/>
    </location>
</feature>
<feature type="compositionally biased region" description="Basic and acidic residues" evidence="9">
    <location>
        <begin position="788"/>
        <end position="831"/>
    </location>
</feature>
<dbReference type="InterPro" id="IPR013083">
    <property type="entry name" value="Znf_RING/FYVE/PHD"/>
</dbReference>
<dbReference type="SMART" id="SM00361">
    <property type="entry name" value="RRM_1"/>
    <property type="match status" value="1"/>
</dbReference>
<evidence type="ECO:0000256" key="7">
    <source>
        <dbReference type="ARBA" id="ARBA00023242"/>
    </source>
</evidence>
<keyword evidence="2" id="KW-0479">Metal-binding</keyword>
<evidence type="ECO:0000256" key="6">
    <source>
        <dbReference type="ARBA" id="ARBA00023054"/>
    </source>
</evidence>
<keyword evidence="5" id="KW-0694">RNA-binding</keyword>
<dbReference type="GO" id="GO:0004842">
    <property type="term" value="F:ubiquitin-protein transferase activity"/>
    <property type="evidence" value="ECO:0007669"/>
    <property type="project" value="InterPro"/>
</dbReference>
<dbReference type="AlphaFoldDB" id="A0A067PBY6"/>
<evidence type="ECO:0000256" key="4">
    <source>
        <dbReference type="ARBA" id="ARBA00022833"/>
    </source>
</evidence>
<dbReference type="SUPFAM" id="SSF57850">
    <property type="entry name" value="RING/U-box"/>
    <property type="match status" value="1"/>
</dbReference>
<keyword evidence="6" id="KW-0175">Coiled coil</keyword>
<dbReference type="Gene3D" id="3.30.70.330">
    <property type="match status" value="1"/>
</dbReference>
<dbReference type="GO" id="GO:0008270">
    <property type="term" value="F:zinc ion binding"/>
    <property type="evidence" value="ECO:0007669"/>
    <property type="project" value="UniProtKB-KW"/>
</dbReference>
<dbReference type="InParanoid" id="A0A067PBY6"/>
<dbReference type="GO" id="GO:0005634">
    <property type="term" value="C:nucleus"/>
    <property type="evidence" value="ECO:0007669"/>
    <property type="project" value="UniProtKB-SubCell"/>
</dbReference>
<dbReference type="InterPro" id="IPR034261">
    <property type="entry name" value="CNOT4_RRM"/>
</dbReference>
<dbReference type="VEuPathDB" id="FungiDB:PLEOSDRAFT_1091684"/>
<evidence type="ECO:0000256" key="3">
    <source>
        <dbReference type="ARBA" id="ARBA00022771"/>
    </source>
</evidence>
<feature type="compositionally biased region" description="Polar residues" evidence="9">
    <location>
        <begin position="362"/>
        <end position="374"/>
    </location>
</feature>
<dbReference type="InterPro" id="IPR035979">
    <property type="entry name" value="RBD_domain_sf"/>
</dbReference>
<feature type="region of interest" description="Disordered" evidence="9">
    <location>
        <begin position="275"/>
        <end position="427"/>
    </location>
</feature>
<dbReference type="InterPro" id="IPR012677">
    <property type="entry name" value="Nucleotide-bd_a/b_plait_sf"/>
</dbReference>
<dbReference type="EMBL" id="KL198004">
    <property type="protein sequence ID" value="KDQ33917.1"/>
    <property type="molecule type" value="Genomic_DNA"/>
</dbReference>
<sequence>MTAPRLQLTHPLPAPVVHVGFSIPQSKSHVLAGVQDAYWSDDDAEDPECPLCMDELDISDINFKPCVCGYQICRFCWHHIRENLNGRCPACRREYTDDAVEFKPIPKEDHKRLTQQKKQRERERKELDNMGRRHLANYRVVQRNVVYVVGIGPMFAKEELIPTLRSHEYFGQYGKISKIVIVKRTPSGGAPVVGLYITYHRREDAARCIAAVDGSPSPGSASRSDVMRASYGTTKYCMAFLRGGTCSDNSCMNLHEWGDEKDCFTKEDLTTLKHTMKATESKSRPGEKGSEGLPKAASWAQSWTQKGPSQSSSHGTNSSASTSTRSTRRLAGNPRPARTGHVSTSSGESRPSGARSERTKTNTKTPSQASSSRPGTPAPSGLPARPATPPEVKALRRKESTPPEPSISPAPSTNAASDVGSLDIPLASPDIPLSAALSPTLPSAPAVPPGIPIVPPGLSVPPGLPAPNRLAKSDGPVSQTPILAAQTTYQMSNAARALLDDMQTRREAAPLPVSSSVFPDLDHLLQTLSGADDGGGFSFNLDPSLAAKNAEDNQPLPEMEAVVNLPFQGTYLDAFPALRGPPGLPPINPPPLPYGRPIFDANDTHSFFNSNDMPHPQDLAKHFWMPPAGSYGFPSSSSASPHPSGRFQPFDNNAIENHLRDFVQSSQQRADMKQQGLGRQQQFQDPAIMSAKFSAPMADNGYMQSPPPSTLPPQLSYGPPPGLVSTMLQPTNHNVSNMMEANAPASTSPVLSPSDFPALTASPIESSPVDNKPVPDEISPVPVVPSAKLDKKAAKKAAAAEKAAERRKQAEEKAAVKAAEKARQKAVEREQAAALKVQQEKDDADREQEQREKQRAEKEKAEKERIEKEKVEKEKDLADKLKAARLKEKIDKALKAEKSKVDSAAAIVVTKGVSKKAGKQIEARSSVPPRSNNVSTTSLPRQTQLQAISPAEPTQVPLLSKKPKKTKPAAKPVIKVPKDEDSAADVASSHSSIVQSEGGLLDTSASNSRAQSVDRDSRQPVSLKDLLEEICVMSPYLDLPDHPFFDTSKINPAAKMPLEYGPLVHALSALSVGGSSFTNNMPSGSIDNAVSSFQQLLETLTQTISDLLRLLPRTTWDDSSSFDGVLRDMLKGDDFLDEGGDDGTTGKDDEVAALTLALERRARWMEVQLSKLEELHRDINNAAVRAVLSFNDSGWDRHAALPRSGNSLKRFDSIGLVHENGTSRPMTADELQEKLKVAEEASIFADTELRESMEKMQKIRPEDHDIF</sequence>
<gene>
    <name evidence="11" type="ORF">PLEOSDRAFT_1091684</name>
</gene>
<evidence type="ECO:0000256" key="9">
    <source>
        <dbReference type="SAM" id="MobiDB-lite"/>
    </source>
</evidence>
<dbReference type="Proteomes" id="UP000027073">
    <property type="component" value="Unassembled WGS sequence"/>
</dbReference>
<dbReference type="CDD" id="cd12438">
    <property type="entry name" value="RRM_CNOT4"/>
    <property type="match status" value="1"/>
</dbReference>
<name>A0A067PBY6_PLEO1</name>
<dbReference type="InterPro" id="IPR039515">
    <property type="entry name" value="NOT4_mRING-HC-C4C4"/>
</dbReference>
<reference evidence="12" key="1">
    <citation type="journal article" date="2014" name="Proc. Natl. Acad. Sci. U.S.A.">
        <title>Extensive sampling of basidiomycete genomes demonstrates inadequacy of the white-rot/brown-rot paradigm for wood decay fungi.</title>
        <authorList>
            <person name="Riley R."/>
            <person name="Salamov A.A."/>
            <person name="Brown D.W."/>
            <person name="Nagy L.G."/>
            <person name="Floudas D."/>
            <person name="Held B.W."/>
            <person name="Levasseur A."/>
            <person name="Lombard V."/>
            <person name="Morin E."/>
            <person name="Otillar R."/>
            <person name="Lindquist E.A."/>
            <person name="Sun H."/>
            <person name="LaButti K.M."/>
            <person name="Schmutz J."/>
            <person name="Jabbour D."/>
            <person name="Luo H."/>
            <person name="Baker S.E."/>
            <person name="Pisabarro A.G."/>
            <person name="Walton J.D."/>
            <person name="Blanchette R.A."/>
            <person name="Henrissat B."/>
            <person name="Martin F."/>
            <person name="Cullen D."/>
            <person name="Hibbett D.S."/>
            <person name="Grigoriev I.V."/>
        </authorList>
    </citation>
    <scope>NUCLEOTIDE SEQUENCE [LARGE SCALE GENOMIC DNA]</scope>
    <source>
        <strain evidence="12">PC15</strain>
    </source>
</reference>
<dbReference type="PROSITE" id="PS50089">
    <property type="entry name" value="ZF_RING_2"/>
    <property type="match status" value="1"/>
</dbReference>
<feature type="compositionally biased region" description="Polar residues" evidence="9">
    <location>
        <begin position="742"/>
        <end position="751"/>
    </location>
</feature>
<keyword evidence="7" id="KW-0539">Nucleus</keyword>
<feature type="compositionally biased region" description="Polar residues" evidence="9">
    <location>
        <begin position="928"/>
        <end position="947"/>
    </location>
</feature>
<feature type="region of interest" description="Disordered" evidence="9">
    <location>
        <begin position="632"/>
        <end position="651"/>
    </location>
</feature>
<dbReference type="FunFam" id="3.30.40.10:FF:000006">
    <property type="entry name" value="CCR4-NOT transcription complex subunit 4"/>
    <property type="match status" value="1"/>
</dbReference>
<comment type="subcellular location">
    <subcellularLocation>
        <location evidence="1">Nucleus</location>
    </subcellularLocation>
</comment>
<feature type="compositionally biased region" description="Basic and acidic residues" evidence="9">
    <location>
        <begin position="275"/>
        <end position="290"/>
    </location>
</feature>
<feature type="compositionally biased region" description="Low complexity" evidence="9">
    <location>
        <begin position="632"/>
        <end position="645"/>
    </location>
</feature>
<feature type="compositionally biased region" description="Low complexity" evidence="9">
    <location>
        <begin position="309"/>
        <end position="325"/>
    </location>
</feature>
<protein>
    <recommendedName>
        <fullName evidence="10">RING-type domain-containing protein</fullName>
    </recommendedName>
</protein>
<evidence type="ECO:0000256" key="5">
    <source>
        <dbReference type="ARBA" id="ARBA00022884"/>
    </source>
</evidence>
<dbReference type="Gene3D" id="3.30.40.10">
    <property type="entry name" value="Zinc/RING finger domain, C3HC4 (zinc finger)"/>
    <property type="match status" value="1"/>
</dbReference>
<evidence type="ECO:0000256" key="8">
    <source>
        <dbReference type="PROSITE-ProRule" id="PRU00175"/>
    </source>
</evidence>
<keyword evidence="4" id="KW-0862">Zinc</keyword>
<feature type="compositionally biased region" description="Polar residues" evidence="9">
    <location>
        <begin position="299"/>
        <end position="308"/>
    </location>
</feature>
<evidence type="ECO:0000256" key="2">
    <source>
        <dbReference type="ARBA" id="ARBA00022723"/>
    </source>
</evidence>
<dbReference type="STRING" id="1137138.A0A067PBY6"/>